<keyword evidence="1" id="KW-0472">Membrane</keyword>
<keyword evidence="1" id="KW-1133">Transmembrane helix</keyword>
<dbReference type="EMBL" id="KC008572">
    <property type="protein sequence ID" value="AGF84967.1"/>
    <property type="molecule type" value="Genomic_DNA"/>
</dbReference>
<keyword evidence="1" id="KW-0812">Transmembrane</keyword>
<gene>
    <name evidence="2" type="ORF">glt_00158</name>
</gene>
<keyword evidence="3" id="KW-1185">Reference proteome</keyword>
<protein>
    <submittedName>
        <fullName evidence="2">Finger protein</fullName>
    </submittedName>
</protein>
<feature type="transmembrane region" description="Helical" evidence="1">
    <location>
        <begin position="182"/>
        <end position="200"/>
    </location>
</feature>
<evidence type="ECO:0000313" key="3">
    <source>
        <dbReference type="Proteomes" id="UP000241071"/>
    </source>
</evidence>
<name>M1PW56_9VIRU</name>
<evidence type="ECO:0000256" key="1">
    <source>
        <dbReference type="SAM" id="Phobius"/>
    </source>
</evidence>
<evidence type="ECO:0000313" key="2">
    <source>
        <dbReference type="EMBL" id="AGF84967.1"/>
    </source>
</evidence>
<sequence>MSQFKSCIICGSFEYLSRIICLRSGEYQLIHKCSVCEKIYSDKKVRTENKSELVYIPARDVLKIPIDKIRNMYRITPGPKSKYYSSGPYYTDELARFYKHNIATRKLSSGYLCYKICLGCGINRFSDAEWNNDIIDNNNNPTLCNFCMVKWYNHIGCSNNYICLRDVNIGDVLGINWFIDSLLNHKIIVFIFLVILLFCYTI</sequence>
<proteinExistence type="predicted"/>
<reference evidence="2 3" key="1">
    <citation type="submission" date="2012-10" db="EMBL/GenBank/DDBJ databases">
        <title>Complete genome sequence of Moumouvirus goulette.</title>
        <authorList>
            <person name="Fournous G."/>
            <person name="Bougalmi M."/>
            <person name="Colson P."/>
        </authorList>
    </citation>
    <scope>NUCLEOTIDE SEQUENCE [LARGE SCALE GENOMIC DNA]</scope>
</reference>
<accession>M1PW56</accession>
<dbReference type="Proteomes" id="UP000241071">
    <property type="component" value="Segment"/>
</dbReference>
<organism evidence="2 3">
    <name type="scientific">Moumouvirus goulette</name>
    <dbReference type="NCBI Taxonomy" id="1247379"/>
    <lineage>
        <taxon>Viruses</taxon>
        <taxon>Varidnaviria</taxon>
        <taxon>Bamfordvirae</taxon>
        <taxon>Nucleocytoviricota</taxon>
        <taxon>Megaviricetes</taxon>
        <taxon>Imitervirales</taxon>
        <taxon>Mimiviridae</taxon>
        <taxon>Megamimivirinae</taxon>
        <taxon>Moumouvirus</taxon>
        <taxon>Moumouvirus goulettemassiliense</taxon>
    </lineage>
</organism>